<comment type="catalytic activity">
    <reaction evidence="6">
        <text>L-lysyl-[protein] + 3 S-adenosyl-L-methionine = N(6),N(6),N(6)-trimethyl-L-lysyl-[protein] + 3 S-adenosyl-L-homocysteine + 3 H(+)</text>
        <dbReference type="Rhea" id="RHEA:54192"/>
        <dbReference type="Rhea" id="RHEA-COMP:9752"/>
        <dbReference type="Rhea" id="RHEA-COMP:13826"/>
        <dbReference type="ChEBI" id="CHEBI:15378"/>
        <dbReference type="ChEBI" id="CHEBI:29969"/>
        <dbReference type="ChEBI" id="CHEBI:57856"/>
        <dbReference type="ChEBI" id="CHEBI:59789"/>
        <dbReference type="ChEBI" id="CHEBI:61961"/>
    </reaction>
</comment>
<dbReference type="AlphaFoldDB" id="A0A5C4T6X5"/>
<dbReference type="InterPro" id="IPR050078">
    <property type="entry name" value="Ribosomal_L11_MeTrfase_PrmA"/>
</dbReference>
<evidence type="ECO:0000256" key="1">
    <source>
        <dbReference type="ARBA" id="ARBA00009741"/>
    </source>
</evidence>
<comment type="subcellular location">
    <subcellularLocation>
        <location evidence="6">Cytoplasm</location>
    </subcellularLocation>
</comment>
<dbReference type="EMBL" id="VDCQ01000033">
    <property type="protein sequence ID" value="TNJ64107.1"/>
    <property type="molecule type" value="Genomic_DNA"/>
</dbReference>
<evidence type="ECO:0000256" key="3">
    <source>
        <dbReference type="ARBA" id="ARBA00022603"/>
    </source>
</evidence>
<dbReference type="Gene3D" id="3.40.50.150">
    <property type="entry name" value="Vaccinia Virus protein VP39"/>
    <property type="match status" value="1"/>
</dbReference>
<proteinExistence type="inferred from homology"/>
<sequence>MRWHEITIHTREEVAELVANAFHEMGAGGVTIEESGTLAKERDTSLGQLYDTPLNDIPEGEAVVQAYFADPEDVGALIGQLEEHVRFVRDELEYDVGKATIKTREVDEEDWAHSWKQYYKPMRISDRLTIKPTWERYEPESADEIILELDPGMAFGTGTHPTTSLCLQTLEKAIEPGTDVIDVGTGSGILAIAAAKLGARRVLALDLDPVAVESATENVQLNGVGGIVAVMESDLLGVLRSAGLVAGGEEGSGRTPGVDVGALGVKLPVKLVVANILAEIILLFIQDVYDVLESGGTYITSGIYKNKADDVEKGLVQAGFAIERKERDQDWIAFVAKKP</sequence>
<feature type="binding site" evidence="6">
    <location>
        <position position="184"/>
    </location>
    <ligand>
        <name>S-adenosyl-L-methionine</name>
        <dbReference type="ChEBI" id="CHEBI:59789"/>
    </ligand>
</feature>
<dbReference type="InterPro" id="IPR029063">
    <property type="entry name" value="SAM-dependent_MTases_sf"/>
</dbReference>
<keyword evidence="7" id="KW-0687">Ribonucleoprotein</keyword>
<dbReference type="HAMAP" id="MF_00735">
    <property type="entry name" value="Methyltr_PrmA"/>
    <property type="match status" value="1"/>
</dbReference>
<dbReference type="GO" id="GO:0032259">
    <property type="term" value="P:methylation"/>
    <property type="evidence" value="ECO:0007669"/>
    <property type="project" value="UniProtKB-KW"/>
</dbReference>
<keyword evidence="4 6" id="KW-0808">Transferase</keyword>
<evidence type="ECO:0000313" key="8">
    <source>
        <dbReference type="Proteomes" id="UP000307943"/>
    </source>
</evidence>
<comment type="similarity">
    <text evidence="1 6">Belongs to the methyltransferase superfamily. PrmA family.</text>
</comment>
<dbReference type="Pfam" id="PF06325">
    <property type="entry name" value="PrmA"/>
    <property type="match status" value="1"/>
</dbReference>
<keyword evidence="3 6" id="KW-0489">Methyltransferase</keyword>
<dbReference type="PIRSF" id="PIRSF000401">
    <property type="entry name" value="RPL11_MTase"/>
    <property type="match status" value="1"/>
</dbReference>
<keyword evidence="7" id="KW-0689">Ribosomal protein</keyword>
<keyword evidence="2 6" id="KW-0963">Cytoplasm</keyword>
<keyword evidence="5 6" id="KW-0949">S-adenosyl-L-methionine</keyword>
<keyword evidence="8" id="KW-1185">Reference proteome</keyword>
<dbReference type="OrthoDB" id="9785995at2"/>
<dbReference type="SUPFAM" id="SSF53335">
    <property type="entry name" value="S-adenosyl-L-methionine-dependent methyltransferases"/>
    <property type="match status" value="1"/>
</dbReference>
<dbReference type="PANTHER" id="PTHR43648">
    <property type="entry name" value="ELECTRON TRANSFER FLAVOPROTEIN BETA SUBUNIT LYSINE METHYLTRANSFERASE"/>
    <property type="match status" value="1"/>
</dbReference>
<feature type="binding site" evidence="6">
    <location>
        <position position="275"/>
    </location>
    <ligand>
        <name>S-adenosyl-L-methionine</name>
        <dbReference type="ChEBI" id="CHEBI:59789"/>
    </ligand>
</feature>
<dbReference type="CDD" id="cd02440">
    <property type="entry name" value="AdoMet_MTases"/>
    <property type="match status" value="1"/>
</dbReference>
<feature type="binding site" evidence="6">
    <location>
        <position position="206"/>
    </location>
    <ligand>
        <name>S-adenosyl-L-methionine</name>
        <dbReference type="ChEBI" id="CHEBI:59789"/>
    </ligand>
</feature>
<dbReference type="InterPro" id="IPR004498">
    <property type="entry name" value="Ribosomal_PrmA_MeTrfase"/>
</dbReference>
<dbReference type="EC" id="2.1.1.-" evidence="6"/>
<accession>A0A5C4T6X5</accession>
<reference evidence="7 8" key="1">
    <citation type="submission" date="2019-05" db="EMBL/GenBank/DDBJ databases">
        <title>We sequenced the genome of Paenibacillus hemerocallicola KCTC 33185 for further insight into its adaptation and study the phylogeny of Paenibacillus.</title>
        <authorList>
            <person name="Narsing Rao M.P."/>
        </authorList>
    </citation>
    <scope>NUCLEOTIDE SEQUENCE [LARGE SCALE GENOMIC DNA]</scope>
    <source>
        <strain evidence="7 8">KCTC 33185</strain>
    </source>
</reference>
<dbReference type="GO" id="GO:0016279">
    <property type="term" value="F:protein-lysine N-methyltransferase activity"/>
    <property type="evidence" value="ECO:0007669"/>
    <property type="project" value="RHEA"/>
</dbReference>
<dbReference type="NCBIfam" id="TIGR00406">
    <property type="entry name" value="prmA"/>
    <property type="match status" value="1"/>
</dbReference>
<evidence type="ECO:0000256" key="4">
    <source>
        <dbReference type="ARBA" id="ARBA00022679"/>
    </source>
</evidence>
<evidence type="ECO:0000256" key="2">
    <source>
        <dbReference type="ARBA" id="ARBA00022490"/>
    </source>
</evidence>
<dbReference type="GO" id="GO:0005737">
    <property type="term" value="C:cytoplasm"/>
    <property type="evidence" value="ECO:0007669"/>
    <property type="project" value="UniProtKB-SubCell"/>
</dbReference>
<comment type="function">
    <text evidence="6">Methylates ribosomal protein L11.</text>
</comment>
<name>A0A5C4T6X5_9BACL</name>
<comment type="caution">
    <text evidence="7">The sequence shown here is derived from an EMBL/GenBank/DDBJ whole genome shotgun (WGS) entry which is preliminary data.</text>
</comment>
<dbReference type="Proteomes" id="UP000307943">
    <property type="component" value="Unassembled WGS sequence"/>
</dbReference>
<feature type="binding site" evidence="6">
    <location>
        <position position="163"/>
    </location>
    <ligand>
        <name>S-adenosyl-L-methionine</name>
        <dbReference type="ChEBI" id="CHEBI:59789"/>
    </ligand>
</feature>
<evidence type="ECO:0000256" key="5">
    <source>
        <dbReference type="ARBA" id="ARBA00022691"/>
    </source>
</evidence>
<evidence type="ECO:0000256" key="6">
    <source>
        <dbReference type="HAMAP-Rule" id="MF_00735"/>
    </source>
</evidence>
<dbReference type="PANTHER" id="PTHR43648:SF1">
    <property type="entry name" value="ELECTRON TRANSFER FLAVOPROTEIN BETA SUBUNIT LYSINE METHYLTRANSFERASE"/>
    <property type="match status" value="1"/>
</dbReference>
<dbReference type="RefSeq" id="WP_139604357.1">
    <property type="nucleotide sequence ID" value="NZ_VDCQ01000033.1"/>
</dbReference>
<evidence type="ECO:0000313" key="7">
    <source>
        <dbReference type="EMBL" id="TNJ64107.1"/>
    </source>
</evidence>
<protein>
    <recommendedName>
        <fullName evidence="6">Ribosomal protein L11 methyltransferase</fullName>
        <shortName evidence="6">L11 Mtase</shortName>
        <ecNumber evidence="6">2.1.1.-</ecNumber>
    </recommendedName>
</protein>
<dbReference type="GO" id="GO:0005840">
    <property type="term" value="C:ribosome"/>
    <property type="evidence" value="ECO:0007669"/>
    <property type="project" value="UniProtKB-KW"/>
</dbReference>
<gene>
    <name evidence="6" type="primary">prmA</name>
    <name evidence="7" type="ORF">FE784_21815</name>
</gene>
<organism evidence="7 8">
    <name type="scientific">Paenibacillus hemerocallicola</name>
    <dbReference type="NCBI Taxonomy" id="1172614"/>
    <lineage>
        <taxon>Bacteria</taxon>
        <taxon>Bacillati</taxon>
        <taxon>Bacillota</taxon>
        <taxon>Bacilli</taxon>
        <taxon>Bacillales</taxon>
        <taxon>Paenibacillaceae</taxon>
        <taxon>Paenibacillus</taxon>
    </lineage>
</organism>